<evidence type="ECO:0000313" key="4">
    <source>
        <dbReference type="Proteomes" id="UP000036185"/>
    </source>
</evidence>
<organism evidence="3 4">
    <name type="scientific">Corynebacterium ulcerans FRC58</name>
    <dbReference type="NCBI Taxonomy" id="1408268"/>
    <lineage>
        <taxon>Bacteria</taxon>
        <taxon>Bacillati</taxon>
        <taxon>Actinomycetota</taxon>
        <taxon>Actinomycetes</taxon>
        <taxon>Mycobacteriales</taxon>
        <taxon>Corynebacteriaceae</taxon>
        <taxon>Corynebacterium</taxon>
    </lineage>
</organism>
<sequence>MKKLESNSREEWLEQRKQFLTATDIAKIITGGPAAWAEVKKSKQEGSKSIPVTEAMKFGNEREKHIAEFVQLFADPTGLLKPNDQLWVSDDNPQLAATPDMVGINADGVCEVIGELKTTKHDWTETPRNYWVQVQTQLYVTKAKYCVFAWEVHVDYVPVKKDWVIIYPDPEFFAMIEATEKRFSAPEEEQSEWELLLIAYTEAKQCLDAAETRLEKVKAEIIAASRDEDQLFKSELGSITYKHGTVNRLQEKKLLEAHPEFMAEFSKFDAAAFKRANKELAAQFTTKGKTKDRVLRVTLPKEEKK</sequence>
<evidence type="ECO:0000313" key="3">
    <source>
        <dbReference type="EMBL" id="AKN77550.1"/>
    </source>
</evidence>
<dbReference type="Proteomes" id="UP000036185">
    <property type="component" value="Chromosome"/>
</dbReference>
<dbReference type="Pfam" id="PF09588">
    <property type="entry name" value="YqaJ"/>
    <property type="match status" value="1"/>
</dbReference>
<dbReference type="InterPro" id="IPR051703">
    <property type="entry name" value="NF-kappa-B_Signaling_Reg"/>
</dbReference>
<proteinExistence type="predicted"/>
<dbReference type="InterPro" id="IPR011335">
    <property type="entry name" value="Restrct_endonuc-II-like"/>
</dbReference>
<gene>
    <name evidence="3" type="ORF">CulFRC58_1696</name>
</gene>
<evidence type="ECO:0000259" key="2">
    <source>
        <dbReference type="Pfam" id="PF09588"/>
    </source>
</evidence>
<dbReference type="PANTHER" id="PTHR46609:SF6">
    <property type="entry name" value="EXONUCLEASE, PHAGE-TYPE_RECB, C-TERMINAL DOMAIN-CONTAINING PROTEIN-RELATED"/>
    <property type="match status" value="1"/>
</dbReference>
<dbReference type="SUPFAM" id="SSF52980">
    <property type="entry name" value="Restriction endonuclease-like"/>
    <property type="match status" value="1"/>
</dbReference>
<feature type="domain" description="YqaJ viral recombinase" evidence="2">
    <location>
        <begin position="11"/>
        <end position="143"/>
    </location>
</feature>
<dbReference type="RefSeq" id="WP_029974383.1">
    <property type="nucleotide sequence ID" value="NZ_CP011913.1"/>
</dbReference>
<protein>
    <submittedName>
        <fullName evidence="3">YqaJ-like viral recombinase domain</fullName>
    </submittedName>
</protein>
<accession>A0ABM5U244</accession>
<dbReference type="Gene3D" id="3.90.320.10">
    <property type="match status" value="1"/>
</dbReference>
<evidence type="ECO:0000256" key="1">
    <source>
        <dbReference type="SAM" id="Coils"/>
    </source>
</evidence>
<keyword evidence="4" id="KW-1185">Reference proteome</keyword>
<keyword evidence="1" id="KW-0175">Coiled coil</keyword>
<reference evidence="3 4" key="1">
    <citation type="journal article" date="2014" name="Int. J. Syst. Evol. Microbiol.">
        <title>Draft Genome Sequence of Corynebacterium ulcerans FRC58, Isolated from the Bronchitic Aspiration of a Patient in France.</title>
        <authorList>
            <person name="Silva Ado S."/>
            <person name="Barauna R.A."/>
            <person name="de Sa P.C."/>
            <person name="das Gracas D.A."/>
            <person name="Carneiro A.R."/>
            <person name="Thouvenin M."/>
            <person name="Azevedo V."/>
            <person name="Badell E."/>
            <person name="Guiso N."/>
            <person name="da Silva A.L."/>
            <person name="Ramos R.T."/>
        </authorList>
    </citation>
    <scope>NUCLEOTIDE SEQUENCE [LARGE SCALE GENOMIC DNA]</scope>
    <source>
        <strain evidence="3 4">FRC58</strain>
    </source>
</reference>
<feature type="coiled-coil region" evidence="1">
    <location>
        <begin position="200"/>
        <end position="227"/>
    </location>
</feature>
<dbReference type="PANTHER" id="PTHR46609">
    <property type="entry name" value="EXONUCLEASE, PHAGE-TYPE/RECB, C-TERMINAL DOMAIN-CONTAINING PROTEIN"/>
    <property type="match status" value="1"/>
</dbReference>
<dbReference type="InterPro" id="IPR011604">
    <property type="entry name" value="PDDEXK-like_dom_sf"/>
</dbReference>
<dbReference type="InterPro" id="IPR019080">
    <property type="entry name" value="YqaJ_viral_recombinase"/>
</dbReference>
<name>A0ABM5U244_CORUL</name>
<dbReference type="EMBL" id="CP011913">
    <property type="protein sequence ID" value="AKN77550.1"/>
    <property type="molecule type" value="Genomic_DNA"/>
</dbReference>